<evidence type="ECO:0000313" key="1">
    <source>
        <dbReference type="EMBL" id="XBP70611.1"/>
    </source>
</evidence>
<accession>A0AAU7LSP5</accession>
<sequence>MEQLRDYSDERLLLGCIYCGAQDNTREHVPSRVLLDKPYPENLPVVGACHPCNNGFSKDEEYVACLIESVIAGAANPAKIRRPSIAALLERSPVLRERIESSKTLDGNKTVFEVEHERVRRVLLKLARCHAAYELKQECREEPISIWWQPLELLTEQFLEEFNAPHVIQTYGEIGSRGMQRLRVAEVKLAGPNGEEQLLHLILNDWVDVQEGRYRYHAIDDGGLVRIKIVIGEYLASEAAWEI</sequence>
<organism evidence="1">
    <name type="scientific">Polaromonas hydrogenivorans</name>
    <dbReference type="NCBI Taxonomy" id="335476"/>
    <lineage>
        <taxon>Bacteria</taxon>
        <taxon>Pseudomonadati</taxon>
        <taxon>Pseudomonadota</taxon>
        <taxon>Betaproteobacteria</taxon>
        <taxon>Burkholderiales</taxon>
        <taxon>Comamonadaceae</taxon>
        <taxon>Polaromonas</taxon>
    </lineage>
</organism>
<gene>
    <name evidence="1" type="ORF">ABLV49_01880</name>
</gene>
<protein>
    <recommendedName>
        <fullName evidence="2">HNH endonuclease</fullName>
    </recommendedName>
</protein>
<dbReference type="AlphaFoldDB" id="A0AAU7LSP5"/>
<evidence type="ECO:0008006" key="2">
    <source>
        <dbReference type="Google" id="ProtNLM"/>
    </source>
</evidence>
<reference evidence="1" key="1">
    <citation type="submission" date="2024-05" db="EMBL/GenBank/DDBJ databases">
        <authorList>
            <person name="Bunk B."/>
            <person name="Swiderski J."/>
            <person name="Sproer C."/>
            <person name="Thiel V."/>
        </authorList>
    </citation>
    <scope>NUCLEOTIDE SEQUENCE</scope>
    <source>
        <strain evidence="1">DSM 17735</strain>
    </source>
</reference>
<proteinExistence type="predicted"/>
<dbReference type="RefSeq" id="WP_349279955.1">
    <property type="nucleotide sequence ID" value="NZ_CBCSCU010000008.1"/>
</dbReference>
<dbReference type="EMBL" id="CP157675">
    <property type="protein sequence ID" value="XBP70611.1"/>
    <property type="molecule type" value="Genomic_DNA"/>
</dbReference>
<name>A0AAU7LSP5_9BURK</name>